<evidence type="ECO:0000256" key="2">
    <source>
        <dbReference type="ARBA" id="ARBA00022475"/>
    </source>
</evidence>
<gene>
    <name evidence="7" type="ORF">J2S59_001775</name>
</gene>
<dbReference type="RefSeq" id="WP_068123599.1">
    <property type="nucleotide sequence ID" value="NZ_CCXJ01000661.1"/>
</dbReference>
<keyword evidence="2" id="KW-1003">Cell membrane</keyword>
<protein>
    <submittedName>
        <fullName evidence="7">Effector of murein hydrolase LrgA (UPF0299 family)</fullName>
    </submittedName>
</protein>
<keyword evidence="4 6" id="KW-1133">Transmembrane helix</keyword>
<name>A0ABT9NNG8_9ACTN</name>
<accession>A0ABT9NNG8</accession>
<proteinExistence type="predicted"/>
<evidence type="ECO:0000313" key="8">
    <source>
        <dbReference type="Proteomes" id="UP001240447"/>
    </source>
</evidence>
<comment type="caution">
    <text evidence="7">The sequence shown here is derived from an EMBL/GenBank/DDBJ whole genome shotgun (WGS) entry which is preliminary data.</text>
</comment>
<dbReference type="PANTHER" id="PTHR33931">
    <property type="entry name" value="HOLIN-LIKE PROTEIN CIDA-RELATED"/>
    <property type="match status" value="1"/>
</dbReference>
<evidence type="ECO:0000313" key="7">
    <source>
        <dbReference type="EMBL" id="MDP9821966.1"/>
    </source>
</evidence>
<dbReference type="PANTHER" id="PTHR33931:SF2">
    <property type="entry name" value="HOLIN-LIKE PROTEIN CIDA"/>
    <property type="match status" value="1"/>
</dbReference>
<sequence>MLIGLLALLLCQLGGETLVRLTGAPLPGPVAGMLILLALLALRRPDEKSPVLQAADGLLTHLQLLFVPVGVGIITAAAIFRDAPVPLIGGLVGAWAVGIVVTGVVAAVLLRLQAMLVDRWRAR</sequence>
<evidence type="ECO:0000256" key="6">
    <source>
        <dbReference type="SAM" id="Phobius"/>
    </source>
</evidence>
<keyword evidence="3 6" id="KW-0812">Transmembrane</keyword>
<dbReference type="EMBL" id="JAUSQM010000001">
    <property type="protein sequence ID" value="MDP9821966.1"/>
    <property type="molecule type" value="Genomic_DNA"/>
</dbReference>
<keyword evidence="7" id="KW-0378">Hydrolase</keyword>
<feature type="transmembrane region" description="Helical" evidence="6">
    <location>
        <begin position="62"/>
        <end position="80"/>
    </location>
</feature>
<keyword evidence="8" id="KW-1185">Reference proteome</keyword>
<organism evidence="7 8">
    <name type="scientific">Nocardioides massiliensis</name>
    <dbReference type="NCBI Taxonomy" id="1325935"/>
    <lineage>
        <taxon>Bacteria</taxon>
        <taxon>Bacillati</taxon>
        <taxon>Actinomycetota</taxon>
        <taxon>Actinomycetes</taxon>
        <taxon>Propionibacteriales</taxon>
        <taxon>Nocardioidaceae</taxon>
        <taxon>Nocardioides</taxon>
    </lineage>
</organism>
<comment type="subcellular location">
    <subcellularLocation>
        <location evidence="1">Cell membrane</location>
        <topology evidence="1">Multi-pass membrane protein</topology>
    </subcellularLocation>
</comment>
<evidence type="ECO:0000256" key="3">
    <source>
        <dbReference type="ARBA" id="ARBA00022692"/>
    </source>
</evidence>
<evidence type="ECO:0000256" key="1">
    <source>
        <dbReference type="ARBA" id="ARBA00004651"/>
    </source>
</evidence>
<evidence type="ECO:0000256" key="4">
    <source>
        <dbReference type="ARBA" id="ARBA00022989"/>
    </source>
</evidence>
<evidence type="ECO:0000256" key="5">
    <source>
        <dbReference type="ARBA" id="ARBA00023136"/>
    </source>
</evidence>
<feature type="transmembrane region" description="Helical" evidence="6">
    <location>
        <begin position="25"/>
        <end position="42"/>
    </location>
</feature>
<reference evidence="7 8" key="1">
    <citation type="submission" date="2023-07" db="EMBL/GenBank/DDBJ databases">
        <title>Sequencing the genomes of 1000 actinobacteria strains.</title>
        <authorList>
            <person name="Klenk H.-P."/>
        </authorList>
    </citation>
    <scope>NUCLEOTIDE SEQUENCE [LARGE SCALE GENOMIC DNA]</scope>
    <source>
        <strain evidence="7 8">GD13</strain>
    </source>
</reference>
<dbReference type="InterPro" id="IPR005538">
    <property type="entry name" value="LrgA/CidA"/>
</dbReference>
<dbReference type="Proteomes" id="UP001240447">
    <property type="component" value="Unassembled WGS sequence"/>
</dbReference>
<dbReference type="Pfam" id="PF03788">
    <property type="entry name" value="LrgA"/>
    <property type="match status" value="1"/>
</dbReference>
<dbReference type="GO" id="GO:0016787">
    <property type="term" value="F:hydrolase activity"/>
    <property type="evidence" value="ECO:0007669"/>
    <property type="project" value="UniProtKB-KW"/>
</dbReference>
<feature type="transmembrane region" description="Helical" evidence="6">
    <location>
        <begin position="92"/>
        <end position="112"/>
    </location>
</feature>
<keyword evidence="5 6" id="KW-0472">Membrane</keyword>